<protein>
    <recommendedName>
        <fullName evidence="3">Aspartic peptidase DDI1-type domain-containing protein</fullName>
    </recommendedName>
</protein>
<dbReference type="Proteomes" id="UP000235145">
    <property type="component" value="Unassembled WGS sequence"/>
</dbReference>
<name>A0A9R1W1L4_LACSA</name>
<evidence type="ECO:0008006" key="3">
    <source>
        <dbReference type="Google" id="ProtNLM"/>
    </source>
</evidence>
<dbReference type="Pfam" id="PF13650">
    <property type="entry name" value="Asp_protease_2"/>
    <property type="match status" value="1"/>
</dbReference>
<dbReference type="AlphaFoldDB" id="A0A9R1W1L4"/>
<proteinExistence type="predicted"/>
<dbReference type="PANTHER" id="PTHR33067:SF35">
    <property type="entry name" value="ASPARTIC PEPTIDASE DDI1-TYPE DOMAIN-CONTAINING PROTEIN"/>
    <property type="match status" value="1"/>
</dbReference>
<gene>
    <name evidence="1" type="ORF">LSAT_V11C400203130</name>
</gene>
<dbReference type="InterPro" id="IPR021109">
    <property type="entry name" value="Peptidase_aspartic_dom_sf"/>
</dbReference>
<dbReference type="Gene3D" id="2.40.70.10">
    <property type="entry name" value="Acid Proteases"/>
    <property type="match status" value="1"/>
</dbReference>
<reference evidence="1 2" key="1">
    <citation type="journal article" date="2017" name="Nat. Commun.">
        <title>Genome assembly with in vitro proximity ligation data and whole-genome triplication in lettuce.</title>
        <authorList>
            <person name="Reyes-Chin-Wo S."/>
            <person name="Wang Z."/>
            <person name="Yang X."/>
            <person name="Kozik A."/>
            <person name="Arikit S."/>
            <person name="Song C."/>
            <person name="Xia L."/>
            <person name="Froenicke L."/>
            <person name="Lavelle D.O."/>
            <person name="Truco M.J."/>
            <person name="Xia R."/>
            <person name="Zhu S."/>
            <person name="Xu C."/>
            <person name="Xu H."/>
            <person name="Xu X."/>
            <person name="Cox K."/>
            <person name="Korf I."/>
            <person name="Meyers B.C."/>
            <person name="Michelmore R.W."/>
        </authorList>
    </citation>
    <scope>NUCLEOTIDE SEQUENCE [LARGE SCALE GENOMIC DNA]</scope>
    <source>
        <strain evidence="2">cv. Salinas</strain>
        <tissue evidence="1">Seedlings</tissue>
    </source>
</reference>
<comment type="caution">
    <text evidence="1">The sequence shown here is derived from an EMBL/GenBank/DDBJ whole genome shotgun (WGS) entry which is preliminary data.</text>
</comment>
<evidence type="ECO:0000313" key="1">
    <source>
        <dbReference type="EMBL" id="KAJ0214575.1"/>
    </source>
</evidence>
<evidence type="ECO:0000313" key="2">
    <source>
        <dbReference type="Proteomes" id="UP000235145"/>
    </source>
</evidence>
<sequence length="175" mass="19829">MEHIKALQVNISFIETIVETPKYASLLKGLFTTRRNMEEVAEIMLNELPEKRGDLGSITVPCRFGNLMATRALTDSEESINIMPQSFFQKLNLPVPKPIQMKIHLADKTIIHPMGVCEDLLIKVEKLVFHVDFIILDMEEELQIPIILGRPFLNTACVVVDICESTLTLRVGVIR</sequence>
<dbReference type="PANTHER" id="PTHR33067">
    <property type="entry name" value="RNA-DIRECTED DNA POLYMERASE-RELATED"/>
    <property type="match status" value="1"/>
</dbReference>
<accession>A0A9R1W1L4</accession>
<keyword evidence="2" id="KW-1185">Reference proteome</keyword>
<dbReference type="CDD" id="cd00303">
    <property type="entry name" value="retropepsin_like"/>
    <property type="match status" value="1"/>
</dbReference>
<organism evidence="1 2">
    <name type="scientific">Lactuca sativa</name>
    <name type="common">Garden lettuce</name>
    <dbReference type="NCBI Taxonomy" id="4236"/>
    <lineage>
        <taxon>Eukaryota</taxon>
        <taxon>Viridiplantae</taxon>
        <taxon>Streptophyta</taxon>
        <taxon>Embryophyta</taxon>
        <taxon>Tracheophyta</taxon>
        <taxon>Spermatophyta</taxon>
        <taxon>Magnoliopsida</taxon>
        <taxon>eudicotyledons</taxon>
        <taxon>Gunneridae</taxon>
        <taxon>Pentapetalae</taxon>
        <taxon>asterids</taxon>
        <taxon>campanulids</taxon>
        <taxon>Asterales</taxon>
        <taxon>Asteraceae</taxon>
        <taxon>Cichorioideae</taxon>
        <taxon>Cichorieae</taxon>
        <taxon>Lactucinae</taxon>
        <taxon>Lactuca</taxon>
    </lineage>
</organism>
<dbReference type="EMBL" id="NBSK02000004">
    <property type="protein sequence ID" value="KAJ0214575.1"/>
    <property type="molecule type" value="Genomic_DNA"/>
</dbReference>